<accession>A0A2K4ZE56</accession>
<dbReference type="InterPro" id="IPR038475">
    <property type="entry name" value="RecG_C_sf"/>
</dbReference>
<dbReference type="Gene3D" id="3.30.565.60">
    <property type="match status" value="1"/>
</dbReference>
<proteinExistence type="predicted"/>
<dbReference type="Proteomes" id="UP000236311">
    <property type="component" value="Unassembled WGS sequence"/>
</dbReference>
<dbReference type="EMBL" id="OFSM01000006">
    <property type="protein sequence ID" value="SOY28741.1"/>
    <property type="molecule type" value="Genomic_DNA"/>
</dbReference>
<keyword evidence="3" id="KW-1185">Reference proteome</keyword>
<dbReference type="PANTHER" id="PTHR30595">
    <property type="entry name" value="GLPR-RELATED TRANSCRIPTIONAL REPRESSOR"/>
    <property type="match status" value="1"/>
</dbReference>
<evidence type="ECO:0000313" key="3">
    <source>
        <dbReference type="Proteomes" id="UP000236311"/>
    </source>
</evidence>
<feature type="domain" description="Filamentation induced by cAMP protein Fic-like C-terminal" evidence="1">
    <location>
        <begin position="127"/>
        <end position="182"/>
    </location>
</feature>
<organism evidence="2 3">
    <name type="scientific">Acetatifactor muris</name>
    <dbReference type="NCBI Taxonomy" id="879566"/>
    <lineage>
        <taxon>Bacteria</taxon>
        <taxon>Bacillati</taxon>
        <taxon>Bacillota</taxon>
        <taxon>Clostridia</taxon>
        <taxon>Lachnospirales</taxon>
        <taxon>Lachnospiraceae</taxon>
        <taxon>Acetatifactor</taxon>
    </lineage>
</organism>
<name>A0A2K4ZE56_9FIRM</name>
<dbReference type="InterPro" id="IPR049514">
    <property type="entry name" value="Fic-like_C"/>
</dbReference>
<gene>
    <name evidence="2" type="ORF">AMURIS_01452</name>
</gene>
<evidence type="ECO:0000259" key="1">
    <source>
        <dbReference type="Pfam" id="PF21247"/>
    </source>
</evidence>
<sequence>MTGKPKRIISSLDMPQLYTENANRAHSFGSLSLANFDPFPKNPPISKVFREIGLADELGSGMRNTYKYTLLYSGAEPQFVEGNVFRTTIPLSEAATATVGPIQFLPGTEAGAELYEKIKLDTGRLNSLLEFCTVPRTRAELQDFCGIKTEKYFREKILNPMLTIGLIRRTIPDRPNSPNQKYMKI</sequence>
<dbReference type="Pfam" id="PF21247">
    <property type="entry name" value="Fic-like_C"/>
    <property type="match status" value="1"/>
</dbReference>
<protein>
    <recommendedName>
        <fullName evidence="1">Filamentation induced by cAMP protein Fic-like C-terminal domain-containing protein</fullName>
    </recommendedName>
</protein>
<evidence type="ECO:0000313" key="2">
    <source>
        <dbReference type="EMBL" id="SOY28741.1"/>
    </source>
</evidence>
<dbReference type="AlphaFoldDB" id="A0A2K4ZE56"/>
<reference evidence="2 3" key="1">
    <citation type="submission" date="2018-01" db="EMBL/GenBank/DDBJ databases">
        <authorList>
            <person name="Gaut B.S."/>
            <person name="Morton B.R."/>
            <person name="Clegg M.T."/>
            <person name="Duvall M.R."/>
        </authorList>
    </citation>
    <scope>NUCLEOTIDE SEQUENCE [LARGE SCALE GENOMIC DNA]</scope>
    <source>
        <strain evidence="2">GP69</strain>
    </source>
</reference>
<dbReference type="OrthoDB" id="9807907at2"/>
<dbReference type="PANTHER" id="PTHR30595:SF6">
    <property type="entry name" value="SCHLAFEN ALBA-2 DOMAIN-CONTAINING PROTEIN"/>
    <property type="match status" value="1"/>
</dbReference>